<dbReference type="AlphaFoldDB" id="A0A0C1MPU1"/>
<protein>
    <submittedName>
        <fullName evidence="2">Uncharacterized protein</fullName>
    </submittedName>
</protein>
<dbReference type="SUPFAM" id="SSF82171">
    <property type="entry name" value="DPP6 N-terminal domain-like"/>
    <property type="match status" value="1"/>
</dbReference>
<dbReference type="Pfam" id="PF07676">
    <property type="entry name" value="PD40"/>
    <property type="match status" value="2"/>
</dbReference>
<feature type="signal peptide" evidence="1">
    <location>
        <begin position="1"/>
        <end position="22"/>
    </location>
</feature>
<sequence length="284" mass="31822">MKRLSHSISLILLVAVSNTVCAKDTSPLVTGPYFGQTPPGMTPEVFAPGIVSKEHRDWTGWFTPDMKEYYFTRNNRQARTSTKMMLKLVDGQWHEKVLDSGIGGSISPDGKIMHSGNFYRERTAQGWSEPKSLGKAFSDIPIMVLSVSANGTYIFDEREVTGTIRYSRLVNGKREAPKAFGKRINSGKWTAHPFVAPDESYIIWDSEREGGYGKTDLYISFQSKDGIWSEAINLGDKINTTGPDTGAVVSPDGKYLFFNRKFSEDDSDIMWVDAQVIEQLRPKI</sequence>
<proteinExistence type="predicted"/>
<organism evidence="2 3">
    <name type="scientific">Pseudoalteromonas luteoviolacea</name>
    <dbReference type="NCBI Taxonomy" id="43657"/>
    <lineage>
        <taxon>Bacteria</taxon>
        <taxon>Pseudomonadati</taxon>
        <taxon>Pseudomonadota</taxon>
        <taxon>Gammaproteobacteria</taxon>
        <taxon>Alteromonadales</taxon>
        <taxon>Pseudoalteromonadaceae</taxon>
        <taxon>Pseudoalteromonas</taxon>
    </lineage>
</organism>
<name>A0A0C1MPU1_9GAMM</name>
<gene>
    <name evidence="2" type="ORF">JF50_11850</name>
</gene>
<keyword evidence="1" id="KW-0732">Signal</keyword>
<dbReference type="Gene3D" id="2.120.10.30">
    <property type="entry name" value="TolB, C-terminal domain"/>
    <property type="match status" value="1"/>
</dbReference>
<comment type="caution">
    <text evidence="2">The sequence shown here is derived from an EMBL/GenBank/DDBJ whole genome shotgun (WGS) entry which is preliminary data.</text>
</comment>
<evidence type="ECO:0000313" key="2">
    <source>
        <dbReference type="EMBL" id="KID56618.1"/>
    </source>
</evidence>
<dbReference type="RefSeq" id="WP_039609685.1">
    <property type="nucleotide sequence ID" value="NZ_JWIC01000006.1"/>
</dbReference>
<reference evidence="2 3" key="1">
    <citation type="submission" date="2014-12" db="EMBL/GenBank/DDBJ databases">
        <title>Draft Genome Sequence of Pseudoalteromonas luteoviolacea HI1.</title>
        <authorList>
            <person name="Asahina A.Y."/>
            <person name="Hadfield M.G."/>
        </authorList>
    </citation>
    <scope>NUCLEOTIDE SEQUENCE [LARGE SCALE GENOMIC DNA]</scope>
    <source>
        <strain evidence="2 3">HI1</strain>
    </source>
</reference>
<feature type="chain" id="PRO_5002149448" evidence="1">
    <location>
        <begin position="23"/>
        <end position="284"/>
    </location>
</feature>
<accession>A0A0C1MPU1</accession>
<dbReference type="Proteomes" id="UP000031327">
    <property type="component" value="Unassembled WGS sequence"/>
</dbReference>
<evidence type="ECO:0000256" key="1">
    <source>
        <dbReference type="SAM" id="SignalP"/>
    </source>
</evidence>
<dbReference type="InterPro" id="IPR011659">
    <property type="entry name" value="WD40"/>
</dbReference>
<dbReference type="EMBL" id="JWIC01000006">
    <property type="protein sequence ID" value="KID56618.1"/>
    <property type="molecule type" value="Genomic_DNA"/>
</dbReference>
<dbReference type="OrthoDB" id="240809at2"/>
<dbReference type="InterPro" id="IPR011042">
    <property type="entry name" value="6-blade_b-propeller_TolB-like"/>
</dbReference>
<evidence type="ECO:0000313" key="3">
    <source>
        <dbReference type="Proteomes" id="UP000031327"/>
    </source>
</evidence>